<evidence type="ECO:0000256" key="1">
    <source>
        <dbReference type="ARBA" id="ARBA00023015"/>
    </source>
</evidence>
<dbReference type="EMBL" id="JAHLQN010000001">
    <property type="protein sequence ID" value="MBU5628068.1"/>
    <property type="molecule type" value="Genomic_DNA"/>
</dbReference>
<keyword evidence="3" id="KW-0804">Transcription</keyword>
<sequence>MMQLPAFYLKMSRDDSWYMDRPHFHESVEFLLPVSSGDQLFVENEAYPLRPSVLFVLPDATLHKTLASRPYKRFVLHVPVQTLDFLSTTQTNLSERIHNAQYMVELGDRTEYFRDLLGQLERRCEAHSTEFGADIEELFLLTKFLIEVLSLAKPRKKEPELPKHSMKSNSLQISAVLDYLQEHMTEKLTLDQIASEFYISKYHLSHCFKAATGFSVMEYLISSRILKARLLLQDGVRVQAAGEAVGFQSNEHFIRTFTSMTGISPKQYARQFSEGDKQ</sequence>
<evidence type="ECO:0000256" key="3">
    <source>
        <dbReference type="ARBA" id="ARBA00023163"/>
    </source>
</evidence>
<keyword evidence="6" id="KW-1185">Reference proteome</keyword>
<keyword evidence="1" id="KW-0805">Transcription regulation</keyword>
<protein>
    <submittedName>
        <fullName evidence="5">AraC family transcriptional regulator</fullName>
    </submittedName>
</protein>
<accession>A0ABS6FCQ0</accession>
<dbReference type="PANTHER" id="PTHR43280">
    <property type="entry name" value="ARAC-FAMILY TRANSCRIPTIONAL REGULATOR"/>
    <property type="match status" value="1"/>
</dbReference>
<name>A0ABS6FCQ0_9FIRM</name>
<dbReference type="PROSITE" id="PS00041">
    <property type="entry name" value="HTH_ARAC_FAMILY_1"/>
    <property type="match status" value="1"/>
</dbReference>
<dbReference type="Pfam" id="PF12833">
    <property type="entry name" value="HTH_18"/>
    <property type="match status" value="1"/>
</dbReference>
<keyword evidence="2" id="KW-0238">DNA-binding</keyword>
<organism evidence="5 6">
    <name type="scientific">Dysosmobacter acutus</name>
    <dbReference type="NCBI Taxonomy" id="2841504"/>
    <lineage>
        <taxon>Bacteria</taxon>
        <taxon>Bacillati</taxon>
        <taxon>Bacillota</taxon>
        <taxon>Clostridia</taxon>
        <taxon>Eubacteriales</taxon>
        <taxon>Oscillospiraceae</taxon>
        <taxon>Dysosmobacter</taxon>
    </lineage>
</organism>
<dbReference type="Proteomes" id="UP000787672">
    <property type="component" value="Unassembled WGS sequence"/>
</dbReference>
<dbReference type="InterPro" id="IPR018060">
    <property type="entry name" value="HTH_AraC"/>
</dbReference>
<dbReference type="InterPro" id="IPR018062">
    <property type="entry name" value="HTH_AraC-typ_CS"/>
</dbReference>
<evidence type="ECO:0000313" key="6">
    <source>
        <dbReference type="Proteomes" id="UP000787672"/>
    </source>
</evidence>
<dbReference type="PANTHER" id="PTHR43280:SF28">
    <property type="entry name" value="HTH-TYPE TRANSCRIPTIONAL ACTIVATOR RHAS"/>
    <property type="match status" value="1"/>
</dbReference>
<comment type="caution">
    <text evidence="5">The sequence shown here is derived from an EMBL/GenBank/DDBJ whole genome shotgun (WGS) entry which is preliminary data.</text>
</comment>
<dbReference type="PROSITE" id="PS01124">
    <property type="entry name" value="HTH_ARAC_FAMILY_2"/>
    <property type="match status" value="1"/>
</dbReference>
<proteinExistence type="predicted"/>
<dbReference type="SMART" id="SM00342">
    <property type="entry name" value="HTH_ARAC"/>
    <property type="match status" value="1"/>
</dbReference>
<reference evidence="5 6" key="1">
    <citation type="submission" date="2021-06" db="EMBL/GenBank/DDBJ databases">
        <authorList>
            <person name="Sun Q."/>
            <person name="Li D."/>
        </authorList>
    </citation>
    <scope>NUCLEOTIDE SEQUENCE [LARGE SCALE GENOMIC DNA]</scope>
    <source>
        <strain evidence="5 6">MSJ-2</strain>
    </source>
</reference>
<evidence type="ECO:0000313" key="5">
    <source>
        <dbReference type="EMBL" id="MBU5628068.1"/>
    </source>
</evidence>
<evidence type="ECO:0000259" key="4">
    <source>
        <dbReference type="PROSITE" id="PS01124"/>
    </source>
</evidence>
<gene>
    <name evidence="5" type="ORF">KQI82_14240</name>
</gene>
<dbReference type="RefSeq" id="WP_216633359.1">
    <property type="nucleotide sequence ID" value="NZ_JAHLQN010000001.1"/>
</dbReference>
<evidence type="ECO:0000256" key="2">
    <source>
        <dbReference type="ARBA" id="ARBA00023125"/>
    </source>
</evidence>
<feature type="domain" description="HTH araC/xylS-type" evidence="4">
    <location>
        <begin position="174"/>
        <end position="271"/>
    </location>
</feature>